<accession>A0A8J5NWC8</accession>
<evidence type="ECO:0000313" key="1">
    <source>
        <dbReference type="EMBL" id="KAG7412994.1"/>
    </source>
</evidence>
<organism evidence="1 2">
    <name type="scientific">Fusarium oxysporum f. sp. rapae</name>
    <dbReference type="NCBI Taxonomy" id="485398"/>
    <lineage>
        <taxon>Eukaryota</taxon>
        <taxon>Fungi</taxon>
        <taxon>Dikarya</taxon>
        <taxon>Ascomycota</taxon>
        <taxon>Pezizomycotina</taxon>
        <taxon>Sordariomycetes</taxon>
        <taxon>Hypocreomycetidae</taxon>
        <taxon>Hypocreales</taxon>
        <taxon>Nectriaceae</taxon>
        <taxon>Fusarium</taxon>
        <taxon>Fusarium oxysporum species complex</taxon>
    </lineage>
</organism>
<comment type="caution">
    <text evidence="1">The sequence shown here is derived from an EMBL/GenBank/DDBJ whole genome shotgun (WGS) entry which is preliminary data.</text>
</comment>
<protein>
    <submittedName>
        <fullName evidence="1">Uncharacterized protein</fullName>
    </submittedName>
</protein>
<sequence>MVYAREKYEIAGNTYNLFKFQMGISVAHEIIHLLTGFLTGESRHDTPPDVTMVPFGSRDTGEAGRYWEGILLGGTVECWTNKGDIMGVQQSGTPYLFETGHPNSNGWRISSTYIESFINGDE</sequence>
<dbReference type="EMBL" id="JAELUQ010000006">
    <property type="protein sequence ID" value="KAG7412994.1"/>
    <property type="molecule type" value="Genomic_DNA"/>
</dbReference>
<dbReference type="AlphaFoldDB" id="A0A8J5NWC8"/>
<name>A0A8J5NWC8_FUSOX</name>
<gene>
    <name evidence="1" type="ORF">Forpe1208_v008707</name>
</gene>
<reference evidence="1" key="1">
    <citation type="submission" date="2021-04" db="EMBL/GenBank/DDBJ databases">
        <title>First draft genome resource for Brassicaceae pathogens Fusarium oxysporum f. sp. raphani and Fusarium oxysporum f. sp. rapae.</title>
        <authorList>
            <person name="Asai S."/>
        </authorList>
    </citation>
    <scope>NUCLEOTIDE SEQUENCE</scope>
    <source>
        <strain evidence="1">Tf1208</strain>
    </source>
</reference>
<dbReference type="Proteomes" id="UP000694050">
    <property type="component" value="Unassembled WGS sequence"/>
</dbReference>
<evidence type="ECO:0000313" key="2">
    <source>
        <dbReference type="Proteomes" id="UP000694050"/>
    </source>
</evidence>
<proteinExistence type="predicted"/>